<evidence type="ECO:0000256" key="3">
    <source>
        <dbReference type="ARBA" id="ARBA00022737"/>
    </source>
</evidence>
<dbReference type="EMBL" id="UOEX01000011">
    <property type="protein sequence ID" value="VAW32756.1"/>
    <property type="molecule type" value="Genomic_DNA"/>
</dbReference>
<dbReference type="InterPro" id="IPR035642">
    <property type="entry name" value="MraZ_N"/>
</dbReference>
<feature type="domain" description="SpoVT-AbrB" evidence="7">
    <location>
        <begin position="16"/>
        <end position="61"/>
    </location>
</feature>
<evidence type="ECO:0000256" key="5">
    <source>
        <dbReference type="ARBA" id="ARBA00023125"/>
    </source>
</evidence>
<dbReference type="PROSITE" id="PS51740">
    <property type="entry name" value="SPOVT_ABRB"/>
    <property type="match status" value="2"/>
</dbReference>
<evidence type="ECO:0000256" key="6">
    <source>
        <dbReference type="ARBA" id="ARBA00023163"/>
    </source>
</evidence>
<dbReference type="Gene3D" id="3.40.1550.20">
    <property type="entry name" value="Transcriptional regulator MraZ domain"/>
    <property type="match status" value="1"/>
</dbReference>
<accession>A0A3B0VKX1</accession>
<dbReference type="InterPro" id="IPR003444">
    <property type="entry name" value="MraZ"/>
</dbReference>
<keyword evidence="5" id="KW-0238">DNA-binding</keyword>
<dbReference type="CDD" id="cd16321">
    <property type="entry name" value="MraZ_C"/>
    <property type="match status" value="1"/>
</dbReference>
<dbReference type="PANTHER" id="PTHR34701:SF1">
    <property type="entry name" value="TRANSCRIPTIONAL REGULATOR MRAZ"/>
    <property type="match status" value="1"/>
</dbReference>
<dbReference type="GO" id="GO:0051301">
    <property type="term" value="P:cell division"/>
    <property type="evidence" value="ECO:0007669"/>
    <property type="project" value="UniProtKB-KW"/>
</dbReference>
<reference evidence="8" key="1">
    <citation type="submission" date="2018-06" db="EMBL/GenBank/DDBJ databases">
        <authorList>
            <person name="Zhirakovskaya E."/>
        </authorList>
    </citation>
    <scope>NUCLEOTIDE SEQUENCE</scope>
</reference>
<organism evidence="8">
    <name type="scientific">hydrothermal vent metagenome</name>
    <dbReference type="NCBI Taxonomy" id="652676"/>
    <lineage>
        <taxon>unclassified sequences</taxon>
        <taxon>metagenomes</taxon>
        <taxon>ecological metagenomes</taxon>
    </lineage>
</organism>
<dbReference type="Pfam" id="PF02381">
    <property type="entry name" value="MraZ"/>
    <property type="match status" value="2"/>
</dbReference>
<dbReference type="InterPro" id="IPR037914">
    <property type="entry name" value="SpoVT-AbrB_sf"/>
</dbReference>
<dbReference type="InterPro" id="IPR020603">
    <property type="entry name" value="MraZ_dom"/>
</dbReference>
<dbReference type="InterPro" id="IPR035644">
    <property type="entry name" value="MraZ_C"/>
</dbReference>
<dbReference type="InterPro" id="IPR007159">
    <property type="entry name" value="SpoVT-AbrB_dom"/>
</dbReference>
<gene>
    <name evidence="8" type="ORF">MNBD_DELTA03-886</name>
</gene>
<keyword evidence="8" id="KW-0131">Cell cycle</keyword>
<evidence type="ECO:0000259" key="7">
    <source>
        <dbReference type="PROSITE" id="PS51740"/>
    </source>
</evidence>
<dbReference type="SUPFAM" id="SSF89447">
    <property type="entry name" value="AbrB/MazE/MraZ-like"/>
    <property type="match status" value="1"/>
</dbReference>
<dbReference type="InterPro" id="IPR038619">
    <property type="entry name" value="MraZ_sf"/>
</dbReference>
<proteinExistence type="inferred from homology"/>
<keyword evidence="3" id="KW-0677">Repeat</keyword>
<feature type="domain" description="SpoVT-AbrB" evidence="7">
    <location>
        <begin position="90"/>
        <end position="133"/>
    </location>
</feature>
<evidence type="ECO:0000256" key="4">
    <source>
        <dbReference type="ARBA" id="ARBA00023015"/>
    </source>
</evidence>
<dbReference type="PANTHER" id="PTHR34701">
    <property type="entry name" value="TRANSCRIPTIONAL REGULATOR MRAZ"/>
    <property type="match status" value="1"/>
</dbReference>
<sequence>MNIEQPSGPVYHFRGRSEHNLDGKGRLSIPARFRDVLRRQYDERLMVAPWHKSLRAYPFPQWEKMEVGLLYSMREYPEMKKMADYIIGGVVECQLDKQGRVLLPPRLREESSIHREVVLSGVMTYFEILDKKSWEEENKPTAEDYANFDISLLKAGLM</sequence>
<dbReference type="GO" id="GO:2000143">
    <property type="term" value="P:negative regulation of DNA-templated transcription initiation"/>
    <property type="evidence" value="ECO:0007669"/>
    <property type="project" value="TreeGrafter"/>
</dbReference>
<dbReference type="GO" id="GO:0000976">
    <property type="term" value="F:transcription cis-regulatory region binding"/>
    <property type="evidence" value="ECO:0007669"/>
    <property type="project" value="TreeGrafter"/>
</dbReference>
<dbReference type="CDD" id="cd16320">
    <property type="entry name" value="MraZ_N"/>
    <property type="match status" value="1"/>
</dbReference>
<dbReference type="AlphaFoldDB" id="A0A3B0VKX1"/>
<keyword evidence="2" id="KW-0963">Cytoplasm</keyword>
<keyword evidence="6" id="KW-0804">Transcription</keyword>
<dbReference type="GO" id="GO:0003700">
    <property type="term" value="F:DNA-binding transcription factor activity"/>
    <property type="evidence" value="ECO:0007669"/>
    <property type="project" value="InterPro"/>
</dbReference>
<keyword evidence="8" id="KW-0132">Cell division</keyword>
<dbReference type="HAMAP" id="MF_01008">
    <property type="entry name" value="MraZ"/>
    <property type="match status" value="1"/>
</dbReference>
<protein>
    <recommendedName>
        <fullName evidence="1">Transcriptional regulator MraZ</fullName>
    </recommendedName>
</protein>
<keyword evidence="4" id="KW-0805">Transcription regulation</keyword>
<evidence type="ECO:0000256" key="1">
    <source>
        <dbReference type="ARBA" id="ARBA00013860"/>
    </source>
</evidence>
<evidence type="ECO:0000313" key="8">
    <source>
        <dbReference type="EMBL" id="VAW32756.1"/>
    </source>
</evidence>
<name>A0A3B0VKX1_9ZZZZ</name>
<evidence type="ECO:0000256" key="2">
    <source>
        <dbReference type="ARBA" id="ARBA00022490"/>
    </source>
</evidence>